<evidence type="ECO:0000259" key="6">
    <source>
        <dbReference type="Pfam" id="PF04932"/>
    </source>
</evidence>
<dbReference type="InterPro" id="IPR051533">
    <property type="entry name" value="WaaL-like"/>
</dbReference>
<keyword evidence="4 5" id="KW-0472">Membrane</keyword>
<evidence type="ECO:0000256" key="5">
    <source>
        <dbReference type="SAM" id="Phobius"/>
    </source>
</evidence>
<keyword evidence="7" id="KW-0436">Ligase</keyword>
<organism evidence="7 8">
    <name type="scientific">Micromonospora echinofusca</name>
    <dbReference type="NCBI Taxonomy" id="47858"/>
    <lineage>
        <taxon>Bacteria</taxon>
        <taxon>Bacillati</taxon>
        <taxon>Actinomycetota</taxon>
        <taxon>Actinomycetes</taxon>
        <taxon>Micromonosporales</taxon>
        <taxon>Micromonosporaceae</taxon>
        <taxon>Micromonospora</taxon>
    </lineage>
</organism>
<evidence type="ECO:0000313" key="8">
    <source>
        <dbReference type="Proteomes" id="UP000198251"/>
    </source>
</evidence>
<evidence type="ECO:0000256" key="1">
    <source>
        <dbReference type="ARBA" id="ARBA00004141"/>
    </source>
</evidence>
<dbReference type="RefSeq" id="WP_089001764.1">
    <property type="nucleotide sequence ID" value="NZ_LT607733.1"/>
</dbReference>
<sequence length="426" mass="45474">MVVQLIRTGRSIAAGLRSDPDQRIVAALALLVATLGLVPIALAPADVVIYAGVSTGTPTLYSYTIAIAVAFVLVMMHTRRRFVRALLLWVPFLGWLALFAAFHWDASLRTVSGLLHFCLAAIVFAVGATAERADRRHSVLLWAFAAVAWLQLFAITAAVLGFPLRRVSGQQALDVLGRATGLTSHPGELAKLLFFCGLCALTLPQRTVRERWVAWTTLGVVLIGVSLTQSRTVLAAVVSMILIFMLLELMTGRWQKKYFVVVGLTGVLGVASLPWLIERFMTDPGGGSRQHLLAVAADAIRAHPWAGVGPNSYVAVVGASDPLTASGVPVHNVLLLSAAEVGIVGALLLWLPFVGTATAAIRAVFRTRTSELAPRVLVSALPALVLVGMTGWGLMQGPYFLMLALVAGYFHARTRFSAVATGNGRD</sequence>
<reference evidence="7 8" key="1">
    <citation type="submission" date="2016-06" db="EMBL/GenBank/DDBJ databases">
        <authorList>
            <person name="Kjaerup R.B."/>
            <person name="Dalgaard T.S."/>
            <person name="Juul-Madsen H.R."/>
        </authorList>
    </citation>
    <scope>NUCLEOTIDE SEQUENCE [LARGE SCALE GENOMIC DNA]</scope>
    <source>
        <strain evidence="7 8">DSM 43913</strain>
    </source>
</reference>
<feature type="transmembrane region" description="Helical" evidence="5">
    <location>
        <begin position="233"/>
        <end position="251"/>
    </location>
</feature>
<dbReference type="GeneID" id="95804143"/>
<evidence type="ECO:0000313" key="7">
    <source>
        <dbReference type="EMBL" id="SCG18110.1"/>
    </source>
</evidence>
<dbReference type="InterPro" id="IPR007016">
    <property type="entry name" value="O-antigen_ligase-rel_domated"/>
</dbReference>
<feature type="transmembrane region" description="Helical" evidence="5">
    <location>
        <begin position="140"/>
        <end position="164"/>
    </location>
</feature>
<feature type="transmembrane region" description="Helical" evidence="5">
    <location>
        <begin position="86"/>
        <end position="104"/>
    </location>
</feature>
<name>A0A1C5GE72_MICEH</name>
<dbReference type="Proteomes" id="UP000198251">
    <property type="component" value="Chromosome I"/>
</dbReference>
<dbReference type="Pfam" id="PF04932">
    <property type="entry name" value="Wzy_C"/>
    <property type="match status" value="1"/>
</dbReference>
<evidence type="ECO:0000256" key="3">
    <source>
        <dbReference type="ARBA" id="ARBA00022989"/>
    </source>
</evidence>
<keyword evidence="8" id="KW-1185">Reference proteome</keyword>
<feature type="transmembrane region" description="Helical" evidence="5">
    <location>
        <begin position="110"/>
        <end position="128"/>
    </location>
</feature>
<dbReference type="PANTHER" id="PTHR37422">
    <property type="entry name" value="TEICHURONIC ACID BIOSYNTHESIS PROTEIN TUAE"/>
    <property type="match status" value="1"/>
</dbReference>
<feature type="domain" description="O-antigen ligase-related" evidence="6">
    <location>
        <begin position="220"/>
        <end position="349"/>
    </location>
</feature>
<keyword evidence="2 5" id="KW-0812">Transmembrane</keyword>
<dbReference type="GO" id="GO:0016020">
    <property type="term" value="C:membrane"/>
    <property type="evidence" value="ECO:0007669"/>
    <property type="project" value="UniProtKB-SubCell"/>
</dbReference>
<protein>
    <submittedName>
        <fullName evidence="7">O-antigen ligase</fullName>
    </submittedName>
</protein>
<dbReference type="AlphaFoldDB" id="A0A1C5GE72"/>
<gene>
    <name evidence="7" type="ORF">GA0070610_4446</name>
</gene>
<proteinExistence type="predicted"/>
<feature type="transmembrane region" description="Helical" evidence="5">
    <location>
        <begin position="48"/>
        <end position="74"/>
    </location>
</feature>
<evidence type="ECO:0000256" key="2">
    <source>
        <dbReference type="ARBA" id="ARBA00022692"/>
    </source>
</evidence>
<accession>A0A1C5GE72</accession>
<evidence type="ECO:0000256" key="4">
    <source>
        <dbReference type="ARBA" id="ARBA00023136"/>
    </source>
</evidence>
<dbReference type="EMBL" id="LT607733">
    <property type="protein sequence ID" value="SCG18110.1"/>
    <property type="molecule type" value="Genomic_DNA"/>
</dbReference>
<feature type="transmembrane region" description="Helical" evidence="5">
    <location>
        <begin position="212"/>
        <end position="227"/>
    </location>
</feature>
<feature type="transmembrane region" description="Helical" evidence="5">
    <location>
        <begin position="24"/>
        <end position="42"/>
    </location>
</feature>
<feature type="transmembrane region" description="Helical" evidence="5">
    <location>
        <begin position="376"/>
        <end position="395"/>
    </location>
</feature>
<dbReference type="PANTHER" id="PTHR37422:SF13">
    <property type="entry name" value="LIPOPOLYSACCHARIDE BIOSYNTHESIS PROTEIN PA4999-RELATED"/>
    <property type="match status" value="1"/>
</dbReference>
<keyword evidence="3 5" id="KW-1133">Transmembrane helix</keyword>
<feature type="transmembrane region" description="Helical" evidence="5">
    <location>
        <begin position="184"/>
        <end position="203"/>
    </location>
</feature>
<feature type="transmembrane region" description="Helical" evidence="5">
    <location>
        <begin position="258"/>
        <end position="277"/>
    </location>
</feature>
<dbReference type="GO" id="GO:0016874">
    <property type="term" value="F:ligase activity"/>
    <property type="evidence" value="ECO:0007669"/>
    <property type="project" value="UniProtKB-KW"/>
</dbReference>
<feature type="transmembrane region" description="Helical" evidence="5">
    <location>
        <begin position="341"/>
        <end position="364"/>
    </location>
</feature>
<comment type="subcellular location">
    <subcellularLocation>
        <location evidence="1">Membrane</location>
        <topology evidence="1">Multi-pass membrane protein</topology>
    </subcellularLocation>
</comment>